<evidence type="ECO:0008006" key="4">
    <source>
        <dbReference type="Google" id="ProtNLM"/>
    </source>
</evidence>
<gene>
    <name evidence="2" type="ORF">HTZ77_16975</name>
</gene>
<comment type="caution">
    <text evidence="2">The sequence shown here is derived from an EMBL/GenBank/DDBJ whole genome shotgun (WGS) entry which is preliminary data.</text>
</comment>
<dbReference type="Proteomes" id="UP000586042">
    <property type="component" value="Unassembled WGS sequence"/>
</dbReference>
<protein>
    <recommendedName>
        <fullName evidence="4">DksA C4-type domain-containing protein</fullName>
    </recommendedName>
</protein>
<proteinExistence type="predicted"/>
<sequence length="96" mass="10573">MADVRSVHTLLQRYDQHLARLEELRALLHDRFGAARSLGDHERAAAVEAALERMDRGVYGVCRRCGALIAFEQLRRAPERQACDGCAVLSGRGAAA</sequence>
<name>A0A7Y6IA07_9ACTN</name>
<dbReference type="AlphaFoldDB" id="A0A7Y6IA07"/>
<evidence type="ECO:0000256" key="1">
    <source>
        <dbReference type="PROSITE-ProRule" id="PRU00510"/>
    </source>
</evidence>
<reference evidence="2 3" key="1">
    <citation type="submission" date="2020-06" db="EMBL/GenBank/DDBJ databases">
        <title>Nonomuraea sp. SMC257, a novel actinomycete isolated from soil.</title>
        <authorList>
            <person name="Chanama M."/>
        </authorList>
    </citation>
    <scope>NUCLEOTIDE SEQUENCE [LARGE SCALE GENOMIC DNA]</scope>
    <source>
        <strain evidence="2 3">SMC257</strain>
    </source>
</reference>
<dbReference type="PROSITE" id="PS51128">
    <property type="entry name" value="ZF_DKSA_2"/>
    <property type="match status" value="1"/>
</dbReference>
<keyword evidence="3" id="KW-1185">Reference proteome</keyword>
<evidence type="ECO:0000313" key="2">
    <source>
        <dbReference type="EMBL" id="NUW33114.1"/>
    </source>
</evidence>
<dbReference type="EMBL" id="JABWGN010000006">
    <property type="protein sequence ID" value="NUW33114.1"/>
    <property type="molecule type" value="Genomic_DNA"/>
</dbReference>
<accession>A0A7Y6IA07</accession>
<dbReference type="RefSeq" id="WP_175590558.1">
    <property type="nucleotide sequence ID" value="NZ_JABWGN010000006.1"/>
</dbReference>
<feature type="zinc finger region" description="dksA C4-type" evidence="1">
    <location>
        <begin position="62"/>
        <end position="86"/>
    </location>
</feature>
<evidence type="ECO:0000313" key="3">
    <source>
        <dbReference type="Proteomes" id="UP000586042"/>
    </source>
</evidence>
<organism evidence="2 3">
    <name type="scientific">Nonomuraea montanisoli</name>
    <dbReference type="NCBI Taxonomy" id="2741721"/>
    <lineage>
        <taxon>Bacteria</taxon>
        <taxon>Bacillati</taxon>
        <taxon>Actinomycetota</taxon>
        <taxon>Actinomycetes</taxon>
        <taxon>Streptosporangiales</taxon>
        <taxon>Streptosporangiaceae</taxon>
        <taxon>Nonomuraea</taxon>
    </lineage>
</organism>
<dbReference type="Gene3D" id="1.20.120.910">
    <property type="entry name" value="DksA, coiled-coil domain"/>
    <property type="match status" value="1"/>
</dbReference>